<dbReference type="Pfam" id="PF07693">
    <property type="entry name" value="KAP_NTPase"/>
    <property type="match status" value="1"/>
</dbReference>
<name>A0A0Q2MGY9_VIBFU</name>
<reference evidence="2 3" key="1">
    <citation type="submission" date="2015-08" db="EMBL/GenBank/DDBJ databases">
        <title>Antibacterial properties of a collection of Vibrionaceae strains.</title>
        <authorList>
            <person name="Giubergia S."/>
        </authorList>
    </citation>
    <scope>NUCLEOTIDE SEQUENCE [LARGE SCALE GENOMIC DNA]</scope>
    <source>
        <strain evidence="2 3">S0821</strain>
    </source>
</reference>
<dbReference type="RefSeq" id="WP_055465547.1">
    <property type="nucleotide sequence ID" value="NZ_LKHS01000004.1"/>
</dbReference>
<dbReference type="InterPro" id="IPR011646">
    <property type="entry name" value="KAP_P-loop"/>
</dbReference>
<dbReference type="AlphaFoldDB" id="A0A0Q2MGY9"/>
<feature type="domain" description="KAP NTPase" evidence="1">
    <location>
        <begin position="53"/>
        <end position="290"/>
    </location>
</feature>
<comment type="caution">
    <text evidence="2">The sequence shown here is derived from an EMBL/GenBank/DDBJ whole genome shotgun (WGS) entry which is preliminary data.</text>
</comment>
<proteinExistence type="predicted"/>
<dbReference type="Proteomes" id="UP000051221">
    <property type="component" value="Unassembled WGS sequence"/>
</dbReference>
<accession>A0A0Q2MGY9</accession>
<dbReference type="InterPro" id="IPR027417">
    <property type="entry name" value="P-loop_NTPase"/>
</dbReference>
<evidence type="ECO:0000313" key="2">
    <source>
        <dbReference type="EMBL" id="KQH87201.1"/>
    </source>
</evidence>
<evidence type="ECO:0000313" key="3">
    <source>
        <dbReference type="Proteomes" id="UP000051221"/>
    </source>
</evidence>
<organism evidence="2 3">
    <name type="scientific">Vibrio furnissii</name>
    <dbReference type="NCBI Taxonomy" id="29494"/>
    <lineage>
        <taxon>Bacteria</taxon>
        <taxon>Pseudomonadati</taxon>
        <taxon>Pseudomonadota</taxon>
        <taxon>Gammaproteobacteria</taxon>
        <taxon>Vibrionales</taxon>
        <taxon>Vibrionaceae</taxon>
        <taxon>Vibrio</taxon>
    </lineage>
</organism>
<dbReference type="Gene3D" id="3.40.50.300">
    <property type="entry name" value="P-loop containing nucleotide triphosphate hydrolases"/>
    <property type="match status" value="1"/>
</dbReference>
<dbReference type="EMBL" id="LKHS01000004">
    <property type="protein sequence ID" value="KQH87201.1"/>
    <property type="molecule type" value="Genomic_DNA"/>
</dbReference>
<dbReference type="InParanoid" id="A0A0Q2MGY9"/>
<dbReference type="SUPFAM" id="SSF52540">
    <property type="entry name" value="P-loop containing nucleoside triphosphate hydrolases"/>
    <property type="match status" value="1"/>
</dbReference>
<sequence length="585" mass="66717">MIKQVELDWSQGLKIENDFFPEDKLGRVRYATFLTKLLASQGCDKARDAGDQKRNYVLNLNAEWGAGKTYFLKRWSEDIKEHYPVVYVDAWKKDYSDDPLMTVVSSIIEQLRTQAGKDKESTEFKVPRKLIGLLKAAAPGIGRGLFKRYVGIDPVVVMNADDDNENIGSLKGKDGEDIVDENGKPIDMSFAASEAVKYLIDEHDAKTAAIESLKKSVFEWVSAVVGLKNKELPAFIFIDELDRCRPSYAVEMLETIKHIFDIDGVVFVVATDTEQLQHAVKAVYGEGFDAKIYLGRFFNSRYSLKAPNLENFLEVHSDASKLTGDYLKDLNIEVLPFNADAKVTLRNMSVILDAFKVSARTAIQIADRVVATISNMPRGSKIDILMLTALLCIKEKDHNLFDEIVSGKFERVVQNGDSKKIIYLNDFLETYIPESSHMRHLEMHFDPQEYAPNFNIYSYQNAISNPYTSGVYRFYLLEYLQEVFSSHFDSTGKSLSGIFFIGESRRSPAQEQTPLEKLCKTLYEEYKKHQYDADAQTSGVPALLWVKFFYIRNKFESIDMDEYKDFVELASPLDWMGKDELPEID</sequence>
<protein>
    <submittedName>
        <fullName evidence="2">NTPase KAP</fullName>
    </submittedName>
</protein>
<evidence type="ECO:0000259" key="1">
    <source>
        <dbReference type="Pfam" id="PF07693"/>
    </source>
</evidence>
<keyword evidence="3" id="KW-1185">Reference proteome</keyword>
<gene>
    <name evidence="2" type="ORF">AMR76_05640</name>
</gene>